<dbReference type="InterPro" id="IPR025194">
    <property type="entry name" value="RodZ-like_C"/>
</dbReference>
<name>A0A3B0MA59_9RHOB</name>
<accession>A0A3B0MA59</accession>
<protein>
    <recommendedName>
        <fullName evidence="2">Cytoskeleton protein RodZ-like C-terminal domain-containing protein</fullName>
    </recommendedName>
</protein>
<keyword evidence="1" id="KW-1133">Transmembrane helix</keyword>
<keyword evidence="4" id="KW-1185">Reference proteome</keyword>
<dbReference type="InterPro" id="IPR050400">
    <property type="entry name" value="Bact_Cytoskel_RodZ"/>
</dbReference>
<proteinExistence type="predicted"/>
<evidence type="ECO:0000259" key="2">
    <source>
        <dbReference type="Pfam" id="PF13464"/>
    </source>
</evidence>
<feature type="transmembrane region" description="Helical" evidence="1">
    <location>
        <begin position="165"/>
        <end position="189"/>
    </location>
</feature>
<gene>
    <name evidence="3" type="ORF">ROE7235_02025</name>
</gene>
<dbReference type="Proteomes" id="UP000272908">
    <property type="component" value="Unassembled WGS sequence"/>
</dbReference>
<dbReference type="AlphaFoldDB" id="A0A3B0MA59"/>
<evidence type="ECO:0000256" key="1">
    <source>
        <dbReference type="SAM" id="Phobius"/>
    </source>
</evidence>
<dbReference type="PANTHER" id="PTHR34475">
    <property type="match status" value="1"/>
</dbReference>
<dbReference type="Gene3D" id="1.10.260.40">
    <property type="entry name" value="lambda repressor-like DNA-binding domains"/>
    <property type="match status" value="1"/>
</dbReference>
<dbReference type="InterPro" id="IPR010982">
    <property type="entry name" value="Lambda_DNA-bd_dom_sf"/>
</dbReference>
<dbReference type="Pfam" id="PF13413">
    <property type="entry name" value="HTH_25"/>
    <property type="match status" value="1"/>
</dbReference>
<dbReference type="EMBL" id="UIHC01000018">
    <property type="protein sequence ID" value="SUZ32270.1"/>
    <property type="molecule type" value="Genomic_DNA"/>
</dbReference>
<keyword evidence="1" id="KW-0472">Membrane</keyword>
<dbReference type="PANTHER" id="PTHR34475:SF1">
    <property type="entry name" value="CYTOSKELETON PROTEIN RODZ"/>
    <property type="match status" value="1"/>
</dbReference>
<evidence type="ECO:0000313" key="3">
    <source>
        <dbReference type="EMBL" id="SUZ32270.1"/>
    </source>
</evidence>
<keyword evidence="1" id="KW-0812">Transmembrane</keyword>
<dbReference type="Pfam" id="PF13464">
    <property type="entry name" value="RodZ_C"/>
    <property type="match status" value="1"/>
</dbReference>
<organism evidence="3 4">
    <name type="scientific">Roseinatronobacter ekhonensis</name>
    <dbReference type="NCBI Taxonomy" id="254356"/>
    <lineage>
        <taxon>Bacteria</taxon>
        <taxon>Pseudomonadati</taxon>
        <taxon>Pseudomonadota</taxon>
        <taxon>Alphaproteobacteria</taxon>
        <taxon>Rhodobacterales</taxon>
        <taxon>Paracoccaceae</taxon>
        <taxon>Roseinatronobacter</taxon>
    </lineage>
</organism>
<evidence type="ECO:0000313" key="4">
    <source>
        <dbReference type="Proteomes" id="UP000272908"/>
    </source>
</evidence>
<sequence>MVILALMGRLSVKGRAMNWFGSKPKTDPEGGFQPAGFDDFEVRLGDIIRGERATMGKSLLDVQRELHIRATYIAAIESGDLSAFEAPSFIAGYVRSYARYLGLDPDWCYKQFCAETNFSINSDLDRSQPSKPRAEPVTGGEFSQGLLSRTRLADDPDPFWRRLDVGAIGSVAVVLGLVIGLGFGGWTVLKEVQRVQLAPADQPPEVMADLDPVITGAAPRMDRADASAITPSANDVESNTRLPRETAQGVVRTYQPEALEAPIMVARDGPIGAIRPEPETPSSADDIGSAIDLALNEANGDAPNVQVRQDGPAQVEVLAVRPSWIRVRAADGTVLFEKVLDAGERYAVPQTEPAATLRAGNSGSVYLMVDGQPFGPTAPGAQVVDQIALTPEAVTESFATADLSGDEDLRSFVNVAEVQP</sequence>
<feature type="domain" description="Cytoskeleton protein RodZ-like C-terminal" evidence="2">
    <location>
        <begin position="319"/>
        <end position="384"/>
    </location>
</feature>
<reference evidence="4" key="1">
    <citation type="submission" date="2018-08" db="EMBL/GenBank/DDBJ databases">
        <authorList>
            <person name="Rodrigo-Torres L."/>
            <person name="Arahal R. D."/>
            <person name="Lucena T."/>
        </authorList>
    </citation>
    <scope>NUCLEOTIDE SEQUENCE [LARGE SCALE GENOMIC DNA]</scope>
    <source>
        <strain evidence="4">CECT 7235</strain>
    </source>
</reference>
<dbReference type="GO" id="GO:0003677">
    <property type="term" value="F:DNA binding"/>
    <property type="evidence" value="ECO:0007669"/>
    <property type="project" value="InterPro"/>
</dbReference>